<reference evidence="1 2" key="1">
    <citation type="submission" date="2019-01" db="EMBL/GenBank/DDBJ databases">
        <title>Genome sequencing of the rare red list fungi Fomitopsis rosea.</title>
        <authorList>
            <person name="Buettner E."/>
            <person name="Kellner H."/>
        </authorList>
    </citation>
    <scope>NUCLEOTIDE SEQUENCE [LARGE SCALE GENOMIC DNA]</scope>
    <source>
        <strain evidence="1 2">DSM 105464</strain>
    </source>
</reference>
<evidence type="ECO:0000313" key="1">
    <source>
        <dbReference type="EMBL" id="TFY52753.1"/>
    </source>
</evidence>
<gene>
    <name evidence="1" type="ORF">EVJ58_g9835</name>
</gene>
<dbReference type="AlphaFoldDB" id="A0A4Y9XTL1"/>
<accession>A0A4Y9XTL1</accession>
<comment type="caution">
    <text evidence="1">The sequence shown here is derived from an EMBL/GenBank/DDBJ whole genome shotgun (WGS) entry which is preliminary data.</text>
</comment>
<protein>
    <submittedName>
        <fullName evidence="1">Uncharacterized protein</fullName>
    </submittedName>
</protein>
<proteinExistence type="predicted"/>
<organism evidence="1 2">
    <name type="scientific">Rhodofomes roseus</name>
    <dbReference type="NCBI Taxonomy" id="34475"/>
    <lineage>
        <taxon>Eukaryota</taxon>
        <taxon>Fungi</taxon>
        <taxon>Dikarya</taxon>
        <taxon>Basidiomycota</taxon>
        <taxon>Agaricomycotina</taxon>
        <taxon>Agaricomycetes</taxon>
        <taxon>Polyporales</taxon>
        <taxon>Rhodofomes</taxon>
    </lineage>
</organism>
<sequence length="55" mass="6115">MAAFKKGRPANLTLEVNTGTRPHSNTIIELETPRRVSVRTRRRPVPPLLALLAVV</sequence>
<evidence type="ECO:0000313" key="2">
    <source>
        <dbReference type="Proteomes" id="UP000298390"/>
    </source>
</evidence>
<dbReference type="EMBL" id="SEKV01000925">
    <property type="protein sequence ID" value="TFY52753.1"/>
    <property type="molecule type" value="Genomic_DNA"/>
</dbReference>
<name>A0A4Y9XTL1_9APHY</name>
<dbReference type="Proteomes" id="UP000298390">
    <property type="component" value="Unassembled WGS sequence"/>
</dbReference>